<keyword evidence="3" id="KW-0206">Cytoskeleton</keyword>
<sequence>MPGYGGYIPKLRSHFGETYGNATLGLLSYEPGQPKSPRLTLTQTKPLYNPQVPRHLLNRTYGHPEITTYAGQVQNTNIKNGYFYPRDGKYHFALKHSVYDNNPEATAAIQTIEELKQREMMECKRSDLIAPNMSSRPPSAIPTGEIRPPDSCTFIPMVCEPPFDPCYPRRMNTFQTPDENPLEQNSRIIYRPDSSLHPTYNGFVPGHQFAIGKNWGRSTYNALGVGEEKPQSPCPT</sequence>
<dbReference type="Proteomes" id="UP000288216">
    <property type="component" value="Unassembled WGS sequence"/>
</dbReference>
<evidence type="ECO:0000256" key="5">
    <source>
        <dbReference type="ARBA" id="ARBA00035003"/>
    </source>
</evidence>
<evidence type="ECO:0000259" key="8">
    <source>
        <dbReference type="Pfam" id="PF10629"/>
    </source>
</evidence>
<dbReference type="PANTHER" id="PTHR22146:SF8">
    <property type="entry name" value="PROTEIN FAM166B"/>
    <property type="match status" value="1"/>
</dbReference>
<dbReference type="GO" id="GO:0015630">
    <property type="term" value="C:microtubule cytoskeleton"/>
    <property type="evidence" value="ECO:0007669"/>
    <property type="project" value="UniProtKB-ARBA"/>
</dbReference>
<keyword evidence="10" id="KW-1185">Reference proteome</keyword>
<evidence type="ECO:0000256" key="6">
    <source>
        <dbReference type="ARBA" id="ARBA00035661"/>
    </source>
</evidence>
<name>A0A401NG64_SCYTO</name>
<dbReference type="Pfam" id="PF10629">
    <property type="entry name" value="CMI2B-like"/>
    <property type="match status" value="1"/>
</dbReference>
<evidence type="ECO:0000256" key="1">
    <source>
        <dbReference type="ARBA" id="ARBA00004430"/>
    </source>
</evidence>
<gene>
    <name evidence="9" type="ORF">scyTo_0011003</name>
</gene>
<accession>A0A401NG64</accession>
<evidence type="ECO:0000256" key="4">
    <source>
        <dbReference type="ARBA" id="ARBA00023273"/>
    </source>
</evidence>
<keyword evidence="4" id="KW-0966">Cell projection</keyword>
<organism evidence="9 10">
    <name type="scientific">Scyliorhinus torazame</name>
    <name type="common">Cloudy catshark</name>
    <name type="synonym">Catulus torazame</name>
    <dbReference type="NCBI Taxonomy" id="75743"/>
    <lineage>
        <taxon>Eukaryota</taxon>
        <taxon>Metazoa</taxon>
        <taxon>Chordata</taxon>
        <taxon>Craniata</taxon>
        <taxon>Vertebrata</taxon>
        <taxon>Chondrichthyes</taxon>
        <taxon>Elasmobranchii</taxon>
        <taxon>Galeomorphii</taxon>
        <taxon>Galeoidea</taxon>
        <taxon>Carcharhiniformes</taxon>
        <taxon>Scyliorhinidae</taxon>
        <taxon>Scyliorhinus</taxon>
    </lineage>
</organism>
<feature type="domain" description="Ciliary microtubule inner protein 2A-C-like" evidence="8">
    <location>
        <begin position="1"/>
        <end position="27"/>
    </location>
</feature>
<dbReference type="OMA" id="RTYGHPE"/>
<comment type="caution">
    <text evidence="9">The sequence shown here is derived from an EMBL/GenBank/DDBJ whole genome shotgun (WGS) entry which is preliminary data.</text>
</comment>
<evidence type="ECO:0000256" key="2">
    <source>
        <dbReference type="ARBA" id="ARBA00022490"/>
    </source>
</evidence>
<keyword evidence="2" id="KW-0963">Cytoplasm</keyword>
<comment type="subcellular location">
    <subcellularLocation>
        <location evidence="1">Cytoplasm</location>
        <location evidence="1">Cytoskeleton</location>
        <location evidence="1">Cilium axoneme</location>
    </subcellularLocation>
</comment>
<evidence type="ECO:0000256" key="7">
    <source>
        <dbReference type="ARBA" id="ARBA00041163"/>
    </source>
</evidence>
<protein>
    <recommendedName>
        <fullName evidence="7">Ciliary microtubule inner protein 2B</fullName>
    </recommendedName>
</protein>
<dbReference type="AlphaFoldDB" id="A0A401NG64"/>
<evidence type="ECO:0000256" key="3">
    <source>
        <dbReference type="ARBA" id="ARBA00023212"/>
    </source>
</evidence>
<dbReference type="EMBL" id="BFAA01004869">
    <property type="protein sequence ID" value="GCB59855.1"/>
    <property type="molecule type" value="Genomic_DNA"/>
</dbReference>
<dbReference type="PANTHER" id="PTHR22146">
    <property type="entry name" value="CAT EYE SYNDROME CRITICAL REGION PROTEIN 6"/>
    <property type="match status" value="1"/>
</dbReference>
<proteinExistence type="inferred from homology"/>
<evidence type="ECO:0000313" key="9">
    <source>
        <dbReference type="EMBL" id="GCB59855.1"/>
    </source>
</evidence>
<evidence type="ECO:0000313" key="10">
    <source>
        <dbReference type="Proteomes" id="UP000288216"/>
    </source>
</evidence>
<comment type="function">
    <text evidence="5">Microtubule inner protein (MIP) part of the dynein-decorated doublet microtubules (DMTs) in cilia axoneme, which is required for motile cilia beating.</text>
</comment>
<reference evidence="9 10" key="1">
    <citation type="journal article" date="2018" name="Nat. Ecol. Evol.">
        <title>Shark genomes provide insights into elasmobranch evolution and the origin of vertebrates.</title>
        <authorList>
            <person name="Hara Y"/>
            <person name="Yamaguchi K"/>
            <person name="Onimaru K"/>
            <person name="Kadota M"/>
            <person name="Koyanagi M"/>
            <person name="Keeley SD"/>
            <person name="Tatsumi K"/>
            <person name="Tanaka K"/>
            <person name="Motone F"/>
            <person name="Kageyama Y"/>
            <person name="Nozu R"/>
            <person name="Adachi N"/>
            <person name="Nishimura O"/>
            <person name="Nakagawa R"/>
            <person name="Tanegashima C"/>
            <person name="Kiyatake I"/>
            <person name="Matsumoto R"/>
            <person name="Murakumo K"/>
            <person name="Nishida K"/>
            <person name="Terakita A"/>
            <person name="Kuratani S"/>
            <person name="Sato K"/>
            <person name="Hyodo S Kuraku.S."/>
        </authorList>
    </citation>
    <scope>NUCLEOTIDE SEQUENCE [LARGE SCALE GENOMIC DNA]</scope>
</reference>
<dbReference type="OrthoDB" id="2019884at2759"/>
<dbReference type="GO" id="GO:0005930">
    <property type="term" value="C:axoneme"/>
    <property type="evidence" value="ECO:0007669"/>
    <property type="project" value="UniProtKB-SubCell"/>
</dbReference>
<dbReference type="InterPro" id="IPR018902">
    <property type="entry name" value="CMI2A-C-like_dom"/>
</dbReference>
<comment type="similarity">
    <text evidence="6">Belongs to the CIMIP2 family.</text>
</comment>